<reference evidence="2 3" key="1">
    <citation type="submission" date="2024-03" db="EMBL/GenBank/DDBJ databases">
        <title>The Acrasis kona genome and developmental transcriptomes reveal deep origins of eukaryotic multicellular pathways.</title>
        <authorList>
            <person name="Sheikh S."/>
            <person name="Fu C.-J."/>
            <person name="Brown M.W."/>
            <person name="Baldauf S.L."/>
        </authorList>
    </citation>
    <scope>NUCLEOTIDE SEQUENCE [LARGE SCALE GENOMIC DNA]</scope>
    <source>
        <strain evidence="2 3">ATCC MYA-3509</strain>
    </source>
</reference>
<gene>
    <name evidence="2" type="ORF">AKO1_012899</name>
</gene>
<protein>
    <submittedName>
        <fullName evidence="2">Phosphatidylinositide phosphatase</fullName>
    </submittedName>
</protein>
<proteinExistence type="predicted"/>
<dbReference type="GO" id="GO:0046856">
    <property type="term" value="P:phosphatidylinositol dephosphorylation"/>
    <property type="evidence" value="ECO:0007669"/>
    <property type="project" value="TreeGrafter"/>
</dbReference>
<dbReference type="PANTHER" id="PTHR45662">
    <property type="entry name" value="PHOSPHATIDYLINOSITIDE PHOSPHATASE SAC1"/>
    <property type="match status" value="1"/>
</dbReference>
<evidence type="ECO:0000313" key="2">
    <source>
        <dbReference type="EMBL" id="KAL0481087.1"/>
    </source>
</evidence>
<evidence type="ECO:0000313" key="3">
    <source>
        <dbReference type="Proteomes" id="UP001431209"/>
    </source>
</evidence>
<accession>A0AAW2YXS1</accession>
<evidence type="ECO:0000259" key="1">
    <source>
        <dbReference type="PROSITE" id="PS50275"/>
    </source>
</evidence>
<dbReference type="InterPro" id="IPR002013">
    <property type="entry name" value="SAC_dom"/>
</dbReference>
<dbReference type="AlphaFoldDB" id="A0AAW2YXS1"/>
<name>A0AAW2YXS1_9EUKA</name>
<dbReference type="PROSITE" id="PS50275">
    <property type="entry name" value="SAC"/>
    <property type="match status" value="1"/>
</dbReference>
<feature type="domain" description="SAC" evidence="1">
    <location>
        <begin position="111"/>
        <end position="441"/>
    </location>
</feature>
<dbReference type="Proteomes" id="UP001431209">
    <property type="component" value="Unassembled WGS sequence"/>
</dbReference>
<keyword evidence="3" id="KW-1185">Reference proteome</keyword>
<dbReference type="Pfam" id="PF02383">
    <property type="entry name" value="Syja_N"/>
    <property type="match status" value="1"/>
</dbReference>
<dbReference type="GO" id="GO:0043812">
    <property type="term" value="F:phosphatidylinositol-4-phosphate phosphatase activity"/>
    <property type="evidence" value="ECO:0007669"/>
    <property type="project" value="TreeGrafter"/>
</dbReference>
<dbReference type="GO" id="GO:0005783">
    <property type="term" value="C:endoplasmic reticulum"/>
    <property type="evidence" value="ECO:0007669"/>
    <property type="project" value="TreeGrafter"/>
</dbReference>
<sequence length="529" mass="60605">MDHEMLLHTDKHQVLISSVDRVLSFDRATGSISSSHTPQTDHILKNNKGVHVFGVLGTMQLSSANYLFVIADQLKVGTLSTHEVHLIKNVDFVNISNKPTTDADIRYLTLLRRTFTSQGFYYSKTMDLTTHLKAWYLSGRKLNKPDEAFWWNRHISKSIIDAGYQYWVHPIIRGCKLLALDVVEFHQVNLDHDTFQFGIISRLGCKRVGTRYNTRGADKLGNVANYVETEQIVHHKNNLLSFLQVRGSIPLRWTQRTNLKYKPKLVLSTPVENIFQIHIKNQMDRYSKIKIINLINQEGSENLIGDKFKAAHQELNHGPDLKYLAFDFHNKTKLTNFDGILELMNSVKDELSDFGYTRINLDGCVTDKTQQGVLRVNCIDCLDRTNVCESVFGRMVLDEQLHHLHIFKDDHQHVKDEPLIEQLFKNVWADNGDALSNLYAGTNAIKADFTRTGKRTLRGLINDGINSLRRYYLNNFKDGEKQDGLNLLLGRVVIKDNNELSESQKTATQLRFYIGLATISALVYCSIKK</sequence>
<organism evidence="2 3">
    <name type="scientific">Acrasis kona</name>
    <dbReference type="NCBI Taxonomy" id="1008807"/>
    <lineage>
        <taxon>Eukaryota</taxon>
        <taxon>Discoba</taxon>
        <taxon>Heterolobosea</taxon>
        <taxon>Tetramitia</taxon>
        <taxon>Eutetramitia</taxon>
        <taxon>Acrasidae</taxon>
        <taxon>Acrasis</taxon>
    </lineage>
</organism>
<dbReference type="EMBL" id="JAOPGA020000732">
    <property type="protein sequence ID" value="KAL0481087.1"/>
    <property type="molecule type" value="Genomic_DNA"/>
</dbReference>
<comment type="caution">
    <text evidence="2">The sequence shown here is derived from an EMBL/GenBank/DDBJ whole genome shotgun (WGS) entry which is preliminary data.</text>
</comment>
<dbReference type="PANTHER" id="PTHR45662:SF2">
    <property type="entry name" value="PHOSPHATIDYLINOSITOL-3-PHOSPHATASE SAC1"/>
    <property type="match status" value="1"/>
</dbReference>